<dbReference type="InterPro" id="IPR014729">
    <property type="entry name" value="Rossmann-like_a/b/a_fold"/>
</dbReference>
<dbReference type="GO" id="GO:0005524">
    <property type="term" value="F:ATP binding"/>
    <property type="evidence" value="ECO:0007669"/>
    <property type="project" value="UniProtKB-KW"/>
</dbReference>
<keyword evidence="5" id="KW-0648">Protein biosynthesis</keyword>
<dbReference type="NCBIfam" id="TIGR00234">
    <property type="entry name" value="tyrS"/>
    <property type="match status" value="1"/>
</dbReference>
<dbReference type="GO" id="GO:0004831">
    <property type="term" value="F:tyrosine-tRNA ligase activity"/>
    <property type="evidence" value="ECO:0007669"/>
    <property type="project" value="UniProtKB-EC"/>
</dbReference>
<proteinExistence type="predicted"/>
<accession>X1P5X5</accession>
<dbReference type="EC" id="6.1.1.1" evidence="1"/>
<evidence type="ECO:0000256" key="2">
    <source>
        <dbReference type="ARBA" id="ARBA00022598"/>
    </source>
</evidence>
<evidence type="ECO:0000256" key="3">
    <source>
        <dbReference type="ARBA" id="ARBA00022741"/>
    </source>
</evidence>
<dbReference type="InterPro" id="IPR024088">
    <property type="entry name" value="Tyr-tRNA-ligase_bac-type"/>
</dbReference>
<evidence type="ECO:0000256" key="7">
    <source>
        <dbReference type="ARBA" id="ARBA00048248"/>
    </source>
</evidence>
<dbReference type="PANTHER" id="PTHR11766">
    <property type="entry name" value="TYROSYL-TRNA SYNTHETASE"/>
    <property type="match status" value="1"/>
</dbReference>
<keyword evidence="6" id="KW-0030">Aminoacyl-tRNA synthetase</keyword>
<sequence>MKIKDKKIEEVLTRGVDEIINKQHLEKRLKSGEKLRIKFGIDPTGSELHLGHSVPFRKLRQFQNLGHKVIFLIGDFTAMIGDPSGRMEARKPLAKRQIKDNMRDYIEQAAKILNIKKVEIR</sequence>
<dbReference type="AlphaFoldDB" id="X1P5X5"/>
<dbReference type="Gene3D" id="3.40.50.620">
    <property type="entry name" value="HUPs"/>
    <property type="match status" value="1"/>
</dbReference>
<keyword evidence="2" id="KW-0436">Ligase</keyword>
<keyword evidence="4" id="KW-0067">ATP-binding</keyword>
<keyword evidence="3" id="KW-0547">Nucleotide-binding</keyword>
<dbReference type="PANTHER" id="PTHR11766:SF1">
    <property type="entry name" value="TYROSINE--TRNA LIGASE"/>
    <property type="match status" value="1"/>
</dbReference>
<feature type="non-terminal residue" evidence="8">
    <location>
        <position position="121"/>
    </location>
</feature>
<comment type="catalytic activity">
    <reaction evidence="7">
        <text>tRNA(Tyr) + L-tyrosine + ATP = L-tyrosyl-tRNA(Tyr) + AMP + diphosphate + H(+)</text>
        <dbReference type="Rhea" id="RHEA:10220"/>
        <dbReference type="Rhea" id="RHEA-COMP:9706"/>
        <dbReference type="Rhea" id="RHEA-COMP:9707"/>
        <dbReference type="ChEBI" id="CHEBI:15378"/>
        <dbReference type="ChEBI" id="CHEBI:30616"/>
        <dbReference type="ChEBI" id="CHEBI:33019"/>
        <dbReference type="ChEBI" id="CHEBI:58315"/>
        <dbReference type="ChEBI" id="CHEBI:78442"/>
        <dbReference type="ChEBI" id="CHEBI:78536"/>
        <dbReference type="ChEBI" id="CHEBI:456215"/>
        <dbReference type="EC" id="6.1.1.1"/>
    </reaction>
</comment>
<dbReference type="Pfam" id="PF00579">
    <property type="entry name" value="tRNA-synt_1b"/>
    <property type="match status" value="1"/>
</dbReference>
<organism evidence="8">
    <name type="scientific">marine sediment metagenome</name>
    <dbReference type="NCBI Taxonomy" id="412755"/>
    <lineage>
        <taxon>unclassified sequences</taxon>
        <taxon>metagenomes</taxon>
        <taxon>ecological metagenomes</taxon>
    </lineage>
</organism>
<evidence type="ECO:0000256" key="1">
    <source>
        <dbReference type="ARBA" id="ARBA00013160"/>
    </source>
</evidence>
<dbReference type="EMBL" id="BARV01042873">
    <property type="protein sequence ID" value="GAI51707.1"/>
    <property type="molecule type" value="Genomic_DNA"/>
</dbReference>
<comment type="caution">
    <text evidence="8">The sequence shown here is derived from an EMBL/GenBank/DDBJ whole genome shotgun (WGS) entry which is preliminary data.</text>
</comment>
<dbReference type="GO" id="GO:0005829">
    <property type="term" value="C:cytosol"/>
    <property type="evidence" value="ECO:0007669"/>
    <property type="project" value="TreeGrafter"/>
</dbReference>
<name>X1P5X5_9ZZZZ</name>
<reference evidence="8" key="1">
    <citation type="journal article" date="2014" name="Front. Microbiol.">
        <title>High frequency of phylogenetically diverse reductive dehalogenase-homologous genes in deep subseafloor sedimentary metagenomes.</title>
        <authorList>
            <person name="Kawai M."/>
            <person name="Futagami T."/>
            <person name="Toyoda A."/>
            <person name="Takaki Y."/>
            <person name="Nishi S."/>
            <person name="Hori S."/>
            <person name="Arai W."/>
            <person name="Tsubouchi T."/>
            <person name="Morono Y."/>
            <person name="Uchiyama I."/>
            <person name="Ito T."/>
            <person name="Fujiyama A."/>
            <person name="Inagaki F."/>
            <person name="Takami H."/>
        </authorList>
    </citation>
    <scope>NUCLEOTIDE SEQUENCE</scope>
    <source>
        <strain evidence="8">Expedition CK06-06</strain>
    </source>
</reference>
<dbReference type="InterPro" id="IPR002307">
    <property type="entry name" value="Tyr-tRNA-ligase"/>
</dbReference>
<protein>
    <recommendedName>
        <fullName evidence="1">tyrosine--tRNA ligase</fullName>
        <ecNumber evidence="1">6.1.1.1</ecNumber>
    </recommendedName>
</protein>
<dbReference type="InterPro" id="IPR002305">
    <property type="entry name" value="aa-tRNA-synth_Ic"/>
</dbReference>
<gene>
    <name evidence="8" type="ORF">S06H3_64264</name>
</gene>
<dbReference type="GO" id="GO:0006437">
    <property type="term" value="P:tyrosyl-tRNA aminoacylation"/>
    <property type="evidence" value="ECO:0007669"/>
    <property type="project" value="InterPro"/>
</dbReference>
<evidence type="ECO:0000256" key="5">
    <source>
        <dbReference type="ARBA" id="ARBA00022917"/>
    </source>
</evidence>
<dbReference type="SUPFAM" id="SSF52374">
    <property type="entry name" value="Nucleotidylyl transferase"/>
    <property type="match status" value="1"/>
</dbReference>
<evidence type="ECO:0000256" key="6">
    <source>
        <dbReference type="ARBA" id="ARBA00023146"/>
    </source>
</evidence>
<evidence type="ECO:0000313" key="8">
    <source>
        <dbReference type="EMBL" id="GAI51707.1"/>
    </source>
</evidence>
<evidence type="ECO:0000256" key="4">
    <source>
        <dbReference type="ARBA" id="ARBA00022840"/>
    </source>
</evidence>